<accession>A0ABN1FBK3</accession>
<evidence type="ECO:0000313" key="2">
    <source>
        <dbReference type="Proteomes" id="UP001499951"/>
    </source>
</evidence>
<keyword evidence="2" id="KW-1185">Reference proteome</keyword>
<evidence type="ECO:0000313" key="1">
    <source>
        <dbReference type="EMBL" id="GAA0587219.1"/>
    </source>
</evidence>
<name>A0ABN1FBK3_9PROT</name>
<evidence type="ECO:0008006" key="3">
    <source>
        <dbReference type="Google" id="ProtNLM"/>
    </source>
</evidence>
<comment type="caution">
    <text evidence="1">The sequence shown here is derived from an EMBL/GenBank/DDBJ whole genome shotgun (WGS) entry which is preliminary data.</text>
</comment>
<protein>
    <recommendedName>
        <fullName evidence="3">IrrE N-terminal-like domain-containing protein</fullName>
    </recommendedName>
</protein>
<proteinExistence type="predicted"/>
<sequence>MVKNGINDDQQFRMTSDLERLRTPAQAYGGPLTAEQIEYLLRTVPGARRAAQGVFVELPKGFFHITHIRPSQELIKSVEDLDYYQICTPKETARLREIKTAHDYLLMIRANAIVENPRLLRVMAARRQKWEATGRRWSLSDYYASLNRAPKRYVARLARAQQRTIRAIPYGFSAVREANAICMRSLVGDVITASEMLREFFYFVVLCLTGANRDIDIPDCSTAGLIALRIMIGSEAQDFDLDPRCSPHPRLEAEIRGQVDAMLEFTFGHEFAHYLLGHLNGGISGENCIEKHPRDDEFAADRGAVLNVSEPKARRSMAEAAYMVFFALHLIDEVASVHSEVPRFSGSSSHPQPLDRIWSLHDVLGRADAPRRGALLKVLEVVARVKEMLLTHIGAVRPDILTFYGSLYLEGLGGRLREDRIEF</sequence>
<organism evidence="1 2">
    <name type="scientific">Rhizomicrobium electricum</name>
    <dbReference type="NCBI Taxonomy" id="480070"/>
    <lineage>
        <taxon>Bacteria</taxon>
        <taxon>Pseudomonadati</taxon>
        <taxon>Pseudomonadota</taxon>
        <taxon>Alphaproteobacteria</taxon>
        <taxon>Micropepsales</taxon>
        <taxon>Micropepsaceae</taxon>
        <taxon>Rhizomicrobium</taxon>
    </lineage>
</organism>
<dbReference type="Proteomes" id="UP001499951">
    <property type="component" value="Unassembled WGS sequence"/>
</dbReference>
<gene>
    <name evidence="1" type="ORF">GCM10008942_40300</name>
</gene>
<dbReference type="RefSeq" id="WP_166937427.1">
    <property type="nucleotide sequence ID" value="NZ_BAAADD010000013.1"/>
</dbReference>
<reference evidence="1 2" key="1">
    <citation type="journal article" date="2019" name="Int. J. Syst. Evol. Microbiol.">
        <title>The Global Catalogue of Microorganisms (GCM) 10K type strain sequencing project: providing services to taxonomists for standard genome sequencing and annotation.</title>
        <authorList>
            <consortium name="The Broad Institute Genomics Platform"/>
            <consortium name="The Broad Institute Genome Sequencing Center for Infectious Disease"/>
            <person name="Wu L."/>
            <person name="Ma J."/>
        </authorList>
    </citation>
    <scope>NUCLEOTIDE SEQUENCE [LARGE SCALE GENOMIC DNA]</scope>
    <source>
        <strain evidence="1 2">JCM 15089</strain>
    </source>
</reference>
<dbReference type="EMBL" id="BAAADD010000013">
    <property type="protein sequence ID" value="GAA0587219.1"/>
    <property type="molecule type" value="Genomic_DNA"/>
</dbReference>